<dbReference type="AlphaFoldDB" id="A0A0F9JJY5"/>
<dbReference type="InterPro" id="IPR004136">
    <property type="entry name" value="NMO"/>
</dbReference>
<accession>A0A0F9JJY5</accession>
<dbReference type="PANTHER" id="PTHR32332">
    <property type="entry name" value="2-NITROPROPANE DIOXYGENASE"/>
    <property type="match status" value="1"/>
</dbReference>
<dbReference type="EMBL" id="LAZR01009862">
    <property type="protein sequence ID" value="KKM70184.1"/>
    <property type="molecule type" value="Genomic_DNA"/>
</dbReference>
<evidence type="ECO:0000256" key="1">
    <source>
        <dbReference type="ARBA" id="ARBA00022630"/>
    </source>
</evidence>
<dbReference type="SUPFAM" id="SSF51412">
    <property type="entry name" value="Inosine monophosphate dehydrogenase (IMPDH)"/>
    <property type="match status" value="1"/>
</dbReference>
<dbReference type="GO" id="GO:0018580">
    <property type="term" value="F:nitronate monooxygenase activity"/>
    <property type="evidence" value="ECO:0007669"/>
    <property type="project" value="InterPro"/>
</dbReference>
<reference evidence="4" key="1">
    <citation type="journal article" date="2015" name="Nature">
        <title>Complex archaea that bridge the gap between prokaryotes and eukaryotes.</title>
        <authorList>
            <person name="Spang A."/>
            <person name="Saw J.H."/>
            <person name="Jorgensen S.L."/>
            <person name="Zaremba-Niedzwiedzka K."/>
            <person name="Martijn J."/>
            <person name="Lind A.E."/>
            <person name="van Eijk R."/>
            <person name="Schleper C."/>
            <person name="Guy L."/>
            <person name="Ettema T.J."/>
        </authorList>
    </citation>
    <scope>NUCLEOTIDE SEQUENCE</scope>
</reference>
<sequence length="294" mass="32255">MIWETRITEMTKTEYPIIMGAFAIIGRAEFAAAFSNAGGLGIITALNFNTAEEFQEEIDKMKKLTNKPYGVNFTVWPPQVRSRPGRDQSEEAYFDFVDIAIEAGVKVCTTSAYKAARIGKKLHDAGCVWFHKSATVKHAISAERVGADAVTIVGLEGTGFKNPNQNTTLINMTMARKLIKVPLIAAGGIGDARGFLAALAMGADAVCFGSAIMATHESPASDSWKNQVLHQDIWDEQFHKKIYHLQLRDSPLGSMATGHVDKETSIKEFIDNIVSNTESILKNWGFTGDRFTSM</sequence>
<keyword evidence="2" id="KW-0288">FMN</keyword>
<keyword evidence="3" id="KW-0560">Oxidoreductase</keyword>
<organism evidence="4">
    <name type="scientific">marine sediment metagenome</name>
    <dbReference type="NCBI Taxonomy" id="412755"/>
    <lineage>
        <taxon>unclassified sequences</taxon>
        <taxon>metagenomes</taxon>
        <taxon>ecological metagenomes</taxon>
    </lineage>
</organism>
<gene>
    <name evidence="4" type="ORF">LCGC14_1443240</name>
</gene>
<evidence type="ECO:0000256" key="3">
    <source>
        <dbReference type="ARBA" id="ARBA00023002"/>
    </source>
</evidence>
<proteinExistence type="predicted"/>
<evidence type="ECO:0000256" key="2">
    <source>
        <dbReference type="ARBA" id="ARBA00022643"/>
    </source>
</evidence>
<dbReference type="InterPro" id="IPR013785">
    <property type="entry name" value="Aldolase_TIM"/>
</dbReference>
<keyword evidence="1" id="KW-0285">Flavoprotein</keyword>
<comment type="caution">
    <text evidence="4">The sequence shown here is derived from an EMBL/GenBank/DDBJ whole genome shotgun (WGS) entry which is preliminary data.</text>
</comment>
<dbReference type="Pfam" id="PF03060">
    <property type="entry name" value="NMO"/>
    <property type="match status" value="1"/>
</dbReference>
<dbReference type="Gene3D" id="3.20.20.70">
    <property type="entry name" value="Aldolase class I"/>
    <property type="match status" value="1"/>
</dbReference>
<dbReference type="PANTHER" id="PTHR32332:SF20">
    <property type="entry name" value="2-NITROPROPANE DIOXYGENASE-LIKE PROTEIN"/>
    <property type="match status" value="1"/>
</dbReference>
<name>A0A0F9JJY5_9ZZZZ</name>
<protein>
    <submittedName>
        <fullName evidence="4">Uncharacterized protein</fullName>
    </submittedName>
</protein>
<dbReference type="CDD" id="cd04730">
    <property type="entry name" value="NPD_like"/>
    <property type="match status" value="1"/>
</dbReference>
<evidence type="ECO:0000313" key="4">
    <source>
        <dbReference type="EMBL" id="KKM70184.1"/>
    </source>
</evidence>